<proteinExistence type="predicted"/>
<gene>
    <name evidence="1" type="ORF">IHE70_32735</name>
</gene>
<dbReference type="RefSeq" id="WP_192364252.1">
    <property type="nucleotide sequence ID" value="NZ_CP119182.1"/>
</dbReference>
<dbReference type="GeneID" id="79934195"/>
<organism evidence="1 2">
    <name type="scientific">Streptomyces caniscabiei</name>
    <dbReference type="NCBI Taxonomy" id="2746961"/>
    <lineage>
        <taxon>Bacteria</taxon>
        <taxon>Bacillati</taxon>
        <taxon>Actinomycetota</taxon>
        <taxon>Actinomycetes</taxon>
        <taxon>Kitasatosporales</taxon>
        <taxon>Streptomycetaceae</taxon>
        <taxon>Streptomyces</taxon>
    </lineage>
</organism>
<name>A0A927L9U4_9ACTN</name>
<evidence type="ECO:0000313" key="1">
    <source>
        <dbReference type="EMBL" id="MBD9727864.1"/>
    </source>
</evidence>
<sequence>MRRCAPTPYTADSVVERALALREGTEPVEPDPAFEPVDSLADVLAVLDGEAGVRTQEVLHGLTERKPDHCRGWTFGDLKSALEPYDATPCKSAGVMVVARYRILDALDERAVEDLQDEEE</sequence>
<accession>A0A927L9U4</accession>
<reference evidence="1" key="1">
    <citation type="submission" date="2020-09" db="EMBL/GenBank/DDBJ databases">
        <title>Streptomyces canutascabiei sp. nov., which causes potato common scab and is distributed across the world.</title>
        <authorList>
            <person name="Nguyen H.P."/>
            <person name="Weisberg A.J."/>
            <person name="Chang J.H."/>
            <person name="Clarke C.R."/>
        </authorList>
    </citation>
    <scope>NUCLEOTIDE SEQUENCE</scope>
    <source>
        <strain evidence="1">ID-01-6.2a</strain>
    </source>
</reference>
<evidence type="ECO:0000313" key="2">
    <source>
        <dbReference type="Proteomes" id="UP000661025"/>
    </source>
</evidence>
<dbReference type="AlphaFoldDB" id="A0A927L9U4"/>
<comment type="caution">
    <text evidence="1">The sequence shown here is derived from an EMBL/GenBank/DDBJ whole genome shotgun (WGS) entry which is preliminary data.</text>
</comment>
<dbReference type="EMBL" id="JACYXT010000017">
    <property type="protein sequence ID" value="MBD9727864.1"/>
    <property type="molecule type" value="Genomic_DNA"/>
</dbReference>
<dbReference type="Proteomes" id="UP000661025">
    <property type="component" value="Unassembled WGS sequence"/>
</dbReference>
<protein>
    <submittedName>
        <fullName evidence="1">Uncharacterized protein</fullName>
    </submittedName>
</protein>